<evidence type="ECO:0000256" key="1">
    <source>
        <dbReference type="SAM" id="MobiDB-lite"/>
    </source>
</evidence>
<feature type="region of interest" description="Disordered" evidence="1">
    <location>
        <begin position="154"/>
        <end position="228"/>
    </location>
</feature>
<feature type="region of interest" description="Disordered" evidence="1">
    <location>
        <begin position="26"/>
        <end position="48"/>
    </location>
</feature>
<evidence type="ECO:0008006" key="4">
    <source>
        <dbReference type="Google" id="ProtNLM"/>
    </source>
</evidence>
<feature type="region of interest" description="Disordered" evidence="1">
    <location>
        <begin position="285"/>
        <end position="313"/>
    </location>
</feature>
<sequence>MLRLQEGSDAACAGYRALIGLLRTGTRSDPRRRRQPAKGVYTHKEKRTPSKMLVHVSAPKSRFTQVPNDVIDNPRLGPEARCLMLWVLRRPRGVAIPAASEIARRTGLKKSAFMRAKQQLLDEGYLHEWRQQDRNGRWATEQLISDVPLDAEEARAVRDGSSPTAVKPAVGEPRARSVGRPQEKTGEKTYLPPSQPSRSPSPEPEPVPEHPLAQRGARALAAVSHSERRLRLTGRDVRELAPLAGEWLLRGASTNDILDALVNGLPEPVHHPAALIRNRLTRKMPEAPRIRPPRAAPEPPLTHPGPGPVEAPDLRAFVHERAAAVRTGIRKAPRAALA</sequence>
<dbReference type="Proteomes" id="UP001500879">
    <property type="component" value="Unassembled WGS sequence"/>
</dbReference>
<organism evidence="2 3">
    <name type="scientific">Streptomyces luteireticuli</name>
    <dbReference type="NCBI Taxonomy" id="173858"/>
    <lineage>
        <taxon>Bacteria</taxon>
        <taxon>Bacillati</taxon>
        <taxon>Actinomycetota</taxon>
        <taxon>Actinomycetes</taxon>
        <taxon>Kitasatosporales</taxon>
        <taxon>Streptomycetaceae</taxon>
        <taxon>Streptomyces</taxon>
    </lineage>
</organism>
<accession>A0ABP3IL83</accession>
<dbReference type="EMBL" id="BAAABX010000035">
    <property type="protein sequence ID" value="GAA0409325.1"/>
    <property type="molecule type" value="Genomic_DNA"/>
</dbReference>
<feature type="compositionally biased region" description="Pro residues" evidence="1">
    <location>
        <begin position="294"/>
        <end position="309"/>
    </location>
</feature>
<name>A0ABP3IL83_9ACTN</name>
<evidence type="ECO:0000313" key="2">
    <source>
        <dbReference type="EMBL" id="GAA0409325.1"/>
    </source>
</evidence>
<protein>
    <recommendedName>
        <fullName evidence="4">MarR family transcriptional regulator</fullName>
    </recommendedName>
</protein>
<feature type="compositionally biased region" description="Pro residues" evidence="1">
    <location>
        <begin position="193"/>
        <end position="205"/>
    </location>
</feature>
<evidence type="ECO:0000313" key="3">
    <source>
        <dbReference type="Proteomes" id="UP001500879"/>
    </source>
</evidence>
<keyword evidence="3" id="KW-1185">Reference proteome</keyword>
<reference evidence="3" key="1">
    <citation type="journal article" date="2019" name="Int. J. Syst. Evol. Microbiol.">
        <title>The Global Catalogue of Microorganisms (GCM) 10K type strain sequencing project: providing services to taxonomists for standard genome sequencing and annotation.</title>
        <authorList>
            <consortium name="The Broad Institute Genomics Platform"/>
            <consortium name="The Broad Institute Genome Sequencing Center for Infectious Disease"/>
            <person name="Wu L."/>
            <person name="Ma J."/>
        </authorList>
    </citation>
    <scope>NUCLEOTIDE SEQUENCE [LARGE SCALE GENOMIC DNA]</scope>
    <source>
        <strain evidence="3">JCM 4788</strain>
    </source>
</reference>
<comment type="caution">
    <text evidence="2">The sequence shown here is derived from an EMBL/GenBank/DDBJ whole genome shotgun (WGS) entry which is preliminary data.</text>
</comment>
<proteinExistence type="predicted"/>
<gene>
    <name evidence="2" type="ORF">GCM10010357_32990</name>
</gene>